<organism evidence="8 9">
    <name type="scientific">Zasmidium cellare</name>
    <name type="common">Wine cellar mold</name>
    <name type="synonym">Racodium cellare</name>
    <dbReference type="NCBI Taxonomy" id="395010"/>
    <lineage>
        <taxon>Eukaryota</taxon>
        <taxon>Fungi</taxon>
        <taxon>Dikarya</taxon>
        <taxon>Ascomycota</taxon>
        <taxon>Pezizomycotina</taxon>
        <taxon>Dothideomycetes</taxon>
        <taxon>Dothideomycetidae</taxon>
        <taxon>Mycosphaerellales</taxon>
        <taxon>Mycosphaerellaceae</taxon>
        <taxon>Zasmidium</taxon>
    </lineage>
</organism>
<evidence type="ECO:0000313" key="8">
    <source>
        <dbReference type="EMBL" id="KAK4503625.1"/>
    </source>
</evidence>
<feature type="compositionally biased region" description="Basic and acidic residues" evidence="6">
    <location>
        <begin position="193"/>
        <end position="202"/>
    </location>
</feature>
<evidence type="ECO:0000256" key="5">
    <source>
        <dbReference type="ARBA" id="ARBA00023136"/>
    </source>
</evidence>
<feature type="compositionally biased region" description="Basic residues" evidence="6">
    <location>
        <begin position="107"/>
        <end position="118"/>
    </location>
</feature>
<feature type="transmembrane region" description="Helical" evidence="7">
    <location>
        <begin position="32"/>
        <end position="58"/>
    </location>
</feature>
<dbReference type="Proteomes" id="UP001305779">
    <property type="component" value="Unassembled WGS sequence"/>
</dbReference>
<evidence type="ECO:0000256" key="6">
    <source>
        <dbReference type="SAM" id="MobiDB-lite"/>
    </source>
</evidence>
<keyword evidence="3 7" id="KW-0812">Transmembrane</keyword>
<reference evidence="8 9" key="1">
    <citation type="journal article" date="2023" name="G3 (Bethesda)">
        <title>A chromosome-level genome assembly of Zasmidium syzygii isolated from banana leaves.</title>
        <authorList>
            <person name="van Westerhoven A.C."/>
            <person name="Mehrabi R."/>
            <person name="Talebi R."/>
            <person name="Steentjes M.B.F."/>
            <person name="Corcolon B."/>
            <person name="Chong P.A."/>
            <person name="Kema G.H.J."/>
            <person name="Seidl M.F."/>
        </authorList>
    </citation>
    <scope>NUCLEOTIDE SEQUENCE [LARGE SCALE GENOMIC DNA]</scope>
    <source>
        <strain evidence="8 9">P124</strain>
    </source>
</reference>
<keyword evidence="5 7" id="KW-0472">Membrane</keyword>
<sequence length="202" mass="23175">MRGPIDRLILLIVNLLFPPAAVYALCGLGLDLALNCVFFVLAIIPSHIHGFYITCTYFHRRRKVKKGRYPGGEKAMIFSENVANGGASNDEVEEIRRREHGLPPLRSRSRNSQRHSRDRKGEEMVQRRESNLHRNSSRRSNGASRRYHDPRYAEHVARDGYGPYEQQLSPSRSRPQRTLEYALNSPAGSHVSGRSERRRELV</sequence>
<feature type="compositionally biased region" description="Basic and acidic residues" evidence="6">
    <location>
        <begin position="119"/>
        <end position="132"/>
    </location>
</feature>
<comment type="subcellular location">
    <subcellularLocation>
        <location evidence="1">Membrane</location>
    </subcellularLocation>
</comment>
<comment type="similarity">
    <text evidence="2">Belongs to the UPF0057 (PMP3) family.</text>
</comment>
<proteinExistence type="inferred from homology"/>
<comment type="caution">
    <text evidence="8">The sequence shown here is derived from an EMBL/GenBank/DDBJ whole genome shotgun (WGS) entry which is preliminary data.</text>
</comment>
<evidence type="ECO:0000256" key="4">
    <source>
        <dbReference type="ARBA" id="ARBA00022989"/>
    </source>
</evidence>
<keyword evidence="4 7" id="KW-1133">Transmembrane helix</keyword>
<evidence type="ECO:0000313" key="9">
    <source>
        <dbReference type="Proteomes" id="UP001305779"/>
    </source>
</evidence>
<protein>
    <submittedName>
        <fullName evidence="8">Uncharacterized protein</fullName>
    </submittedName>
</protein>
<gene>
    <name evidence="8" type="ORF">PRZ48_004540</name>
</gene>
<feature type="compositionally biased region" description="Basic and acidic residues" evidence="6">
    <location>
        <begin position="146"/>
        <end position="158"/>
    </location>
</feature>
<evidence type="ECO:0000256" key="1">
    <source>
        <dbReference type="ARBA" id="ARBA00004370"/>
    </source>
</evidence>
<evidence type="ECO:0000256" key="3">
    <source>
        <dbReference type="ARBA" id="ARBA00022692"/>
    </source>
</evidence>
<evidence type="ECO:0000256" key="2">
    <source>
        <dbReference type="ARBA" id="ARBA00009530"/>
    </source>
</evidence>
<evidence type="ECO:0000256" key="7">
    <source>
        <dbReference type="SAM" id="Phobius"/>
    </source>
</evidence>
<dbReference type="Pfam" id="PF01679">
    <property type="entry name" value="Pmp3"/>
    <property type="match status" value="1"/>
</dbReference>
<dbReference type="InterPro" id="IPR000612">
    <property type="entry name" value="PMP3"/>
</dbReference>
<dbReference type="EMBL" id="JAXOVC010000003">
    <property type="protein sequence ID" value="KAK4503625.1"/>
    <property type="molecule type" value="Genomic_DNA"/>
</dbReference>
<feature type="region of interest" description="Disordered" evidence="6">
    <location>
        <begin position="97"/>
        <end position="202"/>
    </location>
</feature>
<keyword evidence="9" id="KW-1185">Reference proteome</keyword>
<accession>A0ABR0ER59</accession>
<name>A0ABR0ER59_ZASCE</name>